<evidence type="ECO:0000256" key="5">
    <source>
        <dbReference type="ARBA" id="ARBA00047664"/>
    </source>
</evidence>
<comment type="similarity">
    <text evidence="4 6">Belongs to the GART family.</text>
</comment>
<feature type="domain" description="Formyl transferase N-terminal" evidence="7">
    <location>
        <begin position="2"/>
        <end position="181"/>
    </location>
</feature>
<name>A0A846QTC7_9FLAO</name>
<dbReference type="EMBL" id="JAATJJ010000001">
    <property type="protein sequence ID" value="NJB71308.1"/>
    <property type="molecule type" value="Genomic_DNA"/>
</dbReference>
<keyword evidence="2 6" id="KW-0808">Transferase</keyword>
<dbReference type="Pfam" id="PF00551">
    <property type="entry name" value="Formyl_trans_N"/>
    <property type="match status" value="1"/>
</dbReference>
<accession>A0A846QTC7</accession>
<dbReference type="NCBIfam" id="TIGR00639">
    <property type="entry name" value="PurN"/>
    <property type="match status" value="1"/>
</dbReference>
<comment type="function">
    <text evidence="6">Catalyzes the transfer of a formyl group from 10-formyltetrahydrofolate to 5-phospho-ribosyl-glycinamide (GAR), producing 5-phospho-ribosyl-N-formylglycinamide (FGAR) and tetrahydrofolate.</text>
</comment>
<keyword evidence="3 6" id="KW-0658">Purine biosynthesis</keyword>
<dbReference type="SUPFAM" id="SSF53328">
    <property type="entry name" value="Formyltransferase"/>
    <property type="match status" value="1"/>
</dbReference>
<dbReference type="PROSITE" id="PS00373">
    <property type="entry name" value="GART"/>
    <property type="match status" value="1"/>
</dbReference>
<dbReference type="EC" id="2.1.2.2" evidence="6"/>
<dbReference type="UniPathway" id="UPA00074">
    <property type="reaction ID" value="UER00126"/>
</dbReference>
<dbReference type="GO" id="GO:0005829">
    <property type="term" value="C:cytosol"/>
    <property type="evidence" value="ECO:0007669"/>
    <property type="project" value="TreeGrafter"/>
</dbReference>
<dbReference type="Proteomes" id="UP000590442">
    <property type="component" value="Unassembled WGS sequence"/>
</dbReference>
<feature type="binding site" evidence="6">
    <location>
        <begin position="12"/>
        <end position="14"/>
    </location>
    <ligand>
        <name>N(1)-(5-phospho-beta-D-ribosyl)glycinamide</name>
        <dbReference type="ChEBI" id="CHEBI:143788"/>
    </ligand>
</feature>
<sequence length="189" mass="21161">MKRIVLFASGSGSNVENIVHYFQDNANVTIATVLTNKRDAKVLDRCNALNISSLCFNKTAFYTTDCVLNLLKSLNPDLIVLAGFLLKVPHKIVESFPKKIINIHPALLPKYGGKGMYGMYVHKAVKKSKDVETGITIHYVTENYDEGAIIHQSKTKITPEDSAETIAEKVHQLEYEHFPKIIEQVLTQS</sequence>
<dbReference type="InterPro" id="IPR004607">
    <property type="entry name" value="GART"/>
</dbReference>
<proteinExistence type="inferred from homology"/>
<evidence type="ECO:0000256" key="3">
    <source>
        <dbReference type="ARBA" id="ARBA00022755"/>
    </source>
</evidence>
<dbReference type="CDD" id="cd08645">
    <property type="entry name" value="FMT_core_GART"/>
    <property type="match status" value="1"/>
</dbReference>
<dbReference type="InterPro" id="IPR001555">
    <property type="entry name" value="GART_AS"/>
</dbReference>
<feature type="binding site" evidence="6">
    <location>
        <position position="102"/>
    </location>
    <ligand>
        <name>(6R)-10-formyltetrahydrofolate</name>
        <dbReference type="ChEBI" id="CHEBI:195366"/>
    </ligand>
</feature>
<evidence type="ECO:0000313" key="9">
    <source>
        <dbReference type="Proteomes" id="UP000590442"/>
    </source>
</evidence>
<dbReference type="HAMAP" id="MF_01930">
    <property type="entry name" value="PurN"/>
    <property type="match status" value="1"/>
</dbReference>
<dbReference type="Gene3D" id="3.40.50.170">
    <property type="entry name" value="Formyl transferase, N-terminal domain"/>
    <property type="match status" value="1"/>
</dbReference>
<dbReference type="AlphaFoldDB" id="A0A846QTC7"/>
<evidence type="ECO:0000259" key="7">
    <source>
        <dbReference type="Pfam" id="PF00551"/>
    </source>
</evidence>
<organism evidence="8 9">
    <name type="scientific">Saonia flava</name>
    <dbReference type="NCBI Taxonomy" id="523696"/>
    <lineage>
        <taxon>Bacteria</taxon>
        <taxon>Pseudomonadati</taxon>
        <taxon>Bacteroidota</taxon>
        <taxon>Flavobacteriia</taxon>
        <taxon>Flavobacteriales</taxon>
        <taxon>Flavobacteriaceae</taxon>
        <taxon>Saonia</taxon>
    </lineage>
</organism>
<protein>
    <recommendedName>
        <fullName evidence="6">Phosphoribosylglycinamide formyltransferase</fullName>
        <ecNumber evidence="6">2.1.2.2</ecNumber>
    </recommendedName>
    <alternativeName>
        <fullName evidence="6">5'-phosphoribosylglycinamide transformylase</fullName>
    </alternativeName>
    <alternativeName>
        <fullName evidence="6">GAR transformylase</fullName>
        <shortName evidence="6">GART</shortName>
    </alternativeName>
</protein>
<comment type="pathway">
    <text evidence="1 6">Purine metabolism; IMP biosynthesis via de novo pathway; N(2)-formyl-N(1)-(5-phospho-D-ribosyl)glycinamide from N(1)-(5-phospho-D-ribosyl)glycinamide (10-formyl THF route): step 1/1.</text>
</comment>
<reference evidence="8 9" key="1">
    <citation type="submission" date="2020-03" db="EMBL/GenBank/DDBJ databases">
        <title>Genomic Encyclopedia of Type Strains, Phase IV (KMG-IV): sequencing the most valuable type-strain genomes for metagenomic binning, comparative biology and taxonomic classification.</title>
        <authorList>
            <person name="Goeker M."/>
        </authorList>
    </citation>
    <scope>NUCLEOTIDE SEQUENCE [LARGE SCALE GENOMIC DNA]</scope>
    <source>
        <strain evidence="8 9">DSM 29762</strain>
    </source>
</reference>
<comment type="catalytic activity">
    <reaction evidence="5 6">
        <text>N(1)-(5-phospho-beta-D-ribosyl)glycinamide + (6R)-10-formyltetrahydrofolate = N(2)-formyl-N(1)-(5-phospho-beta-D-ribosyl)glycinamide + (6S)-5,6,7,8-tetrahydrofolate + H(+)</text>
        <dbReference type="Rhea" id="RHEA:15053"/>
        <dbReference type="ChEBI" id="CHEBI:15378"/>
        <dbReference type="ChEBI" id="CHEBI:57453"/>
        <dbReference type="ChEBI" id="CHEBI:143788"/>
        <dbReference type="ChEBI" id="CHEBI:147286"/>
        <dbReference type="ChEBI" id="CHEBI:195366"/>
        <dbReference type="EC" id="2.1.2.2"/>
    </reaction>
</comment>
<dbReference type="GO" id="GO:0004644">
    <property type="term" value="F:phosphoribosylglycinamide formyltransferase activity"/>
    <property type="evidence" value="ECO:0007669"/>
    <property type="project" value="UniProtKB-UniRule"/>
</dbReference>
<dbReference type="PANTHER" id="PTHR43369">
    <property type="entry name" value="PHOSPHORIBOSYLGLYCINAMIDE FORMYLTRANSFERASE"/>
    <property type="match status" value="1"/>
</dbReference>
<comment type="caution">
    <text evidence="6">Lacks conserved residue(s) required for the propagation of feature annotation.</text>
</comment>
<dbReference type="GO" id="GO:0006189">
    <property type="term" value="P:'de novo' IMP biosynthetic process"/>
    <property type="evidence" value="ECO:0007669"/>
    <property type="project" value="UniProtKB-UniRule"/>
</dbReference>
<gene>
    <name evidence="6" type="primary">purN</name>
    <name evidence="8" type="ORF">GGR42_001770</name>
</gene>
<evidence type="ECO:0000256" key="1">
    <source>
        <dbReference type="ARBA" id="ARBA00005054"/>
    </source>
</evidence>
<comment type="caution">
    <text evidence="8">The sequence shown here is derived from an EMBL/GenBank/DDBJ whole genome shotgun (WGS) entry which is preliminary data.</text>
</comment>
<evidence type="ECO:0000313" key="8">
    <source>
        <dbReference type="EMBL" id="NJB71308.1"/>
    </source>
</evidence>
<keyword evidence="9" id="KW-1185">Reference proteome</keyword>
<evidence type="ECO:0000256" key="4">
    <source>
        <dbReference type="ARBA" id="ARBA00038440"/>
    </source>
</evidence>
<feature type="active site" description="Proton donor" evidence="6">
    <location>
        <position position="104"/>
    </location>
</feature>
<dbReference type="PANTHER" id="PTHR43369:SF2">
    <property type="entry name" value="PHOSPHORIBOSYLGLYCINAMIDE FORMYLTRANSFERASE"/>
    <property type="match status" value="1"/>
</dbReference>
<evidence type="ECO:0000256" key="2">
    <source>
        <dbReference type="ARBA" id="ARBA00022679"/>
    </source>
</evidence>
<dbReference type="InterPro" id="IPR002376">
    <property type="entry name" value="Formyl_transf_N"/>
</dbReference>
<dbReference type="InterPro" id="IPR036477">
    <property type="entry name" value="Formyl_transf_N_sf"/>
</dbReference>
<evidence type="ECO:0000256" key="6">
    <source>
        <dbReference type="HAMAP-Rule" id="MF_01930"/>
    </source>
</evidence>
<feature type="site" description="Raises pKa of active site His" evidence="6">
    <location>
        <position position="145"/>
    </location>
</feature>
<dbReference type="RefSeq" id="WP_167962951.1">
    <property type="nucleotide sequence ID" value="NZ_JAATJJ010000001.1"/>
</dbReference>